<feature type="compositionally biased region" description="Low complexity" evidence="1">
    <location>
        <begin position="33"/>
        <end position="47"/>
    </location>
</feature>
<evidence type="ECO:0000259" key="2">
    <source>
        <dbReference type="Pfam" id="PF25545"/>
    </source>
</evidence>
<evidence type="ECO:0000313" key="4">
    <source>
        <dbReference type="Proteomes" id="UP000800092"/>
    </source>
</evidence>
<evidence type="ECO:0000313" key="3">
    <source>
        <dbReference type="EMBL" id="KAF2228797.1"/>
    </source>
</evidence>
<name>A0A6A6GSZ5_VIRVR</name>
<feature type="compositionally biased region" description="Basic and acidic residues" evidence="1">
    <location>
        <begin position="553"/>
        <end position="571"/>
    </location>
</feature>
<feature type="compositionally biased region" description="Polar residues" evidence="1">
    <location>
        <begin position="578"/>
        <end position="597"/>
    </location>
</feature>
<feature type="compositionally biased region" description="Basic residues" evidence="1">
    <location>
        <begin position="1"/>
        <end position="16"/>
    </location>
</feature>
<feature type="compositionally biased region" description="Polar residues" evidence="1">
    <location>
        <begin position="201"/>
        <end position="210"/>
    </location>
</feature>
<dbReference type="Pfam" id="PF25545">
    <property type="entry name" value="DUF7924"/>
    <property type="match status" value="1"/>
</dbReference>
<sequence length="597" mass="67463">MPPKSKKTPRISKKASSKGVPAKLAKEKRGSQTAGAAAAQTTREAFALRSAGTPIRKGQKTGAKPTRRQPSRNCKKVPHRVTSSRSTHQDTTPHPKGGERHLGKADELVSLPKKSSRDRGAAQDKPSQLSRKTREQIPSHGSNWREGFGTQLVSQKDKQGTQSATSAWVDQLNLISPEEVPQQSDLYLSRTSSAVVEEQSRMNSITTGSASREDETSTVKNIKRVKAATARKVSDSKLRIRKIEEEGNPDPRIKHLRSLLKTVLPEPSEKVIAEGEALARNFLEETGRCRDRRYYALLNNFSYNIDAHRADAGLSTVNTQYFDADLARCQTKIEAVLQRTIMMNVFDRHWLGEHFDWNTEGQWRQPKKTLIRPTKEGDEMTLPKPDLMISFTLKSFSSGRDQSHPIPDDLEPCIFPDRDTRCFPFLFFEVKKAAADLVAAQRANLNNASQALHNIWQWMKRADQLPEFYEKVRVFTFVFNAQELSVRVHRAEIDKDDDGEDALFFVFDTVEEVEKHSYTRDKACFLVSSIMKDYADAELLPILQTTFMEVMRQEKAKNPSKRKDNPSDRGSPKRTRTSEMPMQNTRNSFAAAGLTTS</sequence>
<proteinExistence type="predicted"/>
<accession>A0A6A6GSZ5</accession>
<dbReference type="AlphaFoldDB" id="A0A6A6GSZ5"/>
<keyword evidence="4" id="KW-1185">Reference proteome</keyword>
<dbReference type="Proteomes" id="UP000800092">
    <property type="component" value="Unassembled WGS sequence"/>
</dbReference>
<feature type="region of interest" description="Disordered" evidence="1">
    <location>
        <begin position="553"/>
        <end position="597"/>
    </location>
</feature>
<feature type="region of interest" description="Disordered" evidence="1">
    <location>
        <begin position="199"/>
        <end position="218"/>
    </location>
</feature>
<organism evidence="3 4">
    <name type="scientific">Viridothelium virens</name>
    <name type="common">Speckled blister lichen</name>
    <name type="synonym">Trypethelium virens</name>
    <dbReference type="NCBI Taxonomy" id="1048519"/>
    <lineage>
        <taxon>Eukaryota</taxon>
        <taxon>Fungi</taxon>
        <taxon>Dikarya</taxon>
        <taxon>Ascomycota</taxon>
        <taxon>Pezizomycotina</taxon>
        <taxon>Dothideomycetes</taxon>
        <taxon>Dothideomycetes incertae sedis</taxon>
        <taxon>Trypetheliales</taxon>
        <taxon>Trypetheliaceae</taxon>
        <taxon>Viridothelium</taxon>
    </lineage>
</organism>
<feature type="compositionally biased region" description="Basic residues" evidence="1">
    <location>
        <begin position="65"/>
        <end position="79"/>
    </location>
</feature>
<dbReference type="EMBL" id="ML991891">
    <property type="protein sequence ID" value="KAF2228797.1"/>
    <property type="molecule type" value="Genomic_DNA"/>
</dbReference>
<dbReference type="InterPro" id="IPR057684">
    <property type="entry name" value="DUF7924"/>
</dbReference>
<reference evidence="3" key="1">
    <citation type="journal article" date="2020" name="Stud. Mycol.">
        <title>101 Dothideomycetes genomes: a test case for predicting lifestyles and emergence of pathogens.</title>
        <authorList>
            <person name="Haridas S."/>
            <person name="Albert R."/>
            <person name="Binder M."/>
            <person name="Bloem J."/>
            <person name="Labutti K."/>
            <person name="Salamov A."/>
            <person name="Andreopoulos B."/>
            <person name="Baker S."/>
            <person name="Barry K."/>
            <person name="Bills G."/>
            <person name="Bluhm B."/>
            <person name="Cannon C."/>
            <person name="Castanera R."/>
            <person name="Culley D."/>
            <person name="Daum C."/>
            <person name="Ezra D."/>
            <person name="Gonzalez J."/>
            <person name="Henrissat B."/>
            <person name="Kuo A."/>
            <person name="Liang C."/>
            <person name="Lipzen A."/>
            <person name="Lutzoni F."/>
            <person name="Magnuson J."/>
            <person name="Mondo S."/>
            <person name="Nolan M."/>
            <person name="Ohm R."/>
            <person name="Pangilinan J."/>
            <person name="Park H.-J."/>
            <person name="Ramirez L."/>
            <person name="Alfaro M."/>
            <person name="Sun H."/>
            <person name="Tritt A."/>
            <person name="Yoshinaga Y."/>
            <person name="Zwiers L.-H."/>
            <person name="Turgeon B."/>
            <person name="Goodwin S."/>
            <person name="Spatafora J."/>
            <person name="Crous P."/>
            <person name="Grigoriev I."/>
        </authorList>
    </citation>
    <scope>NUCLEOTIDE SEQUENCE</scope>
    <source>
        <strain evidence="3">Tuck. ex Michener</strain>
    </source>
</reference>
<feature type="compositionally biased region" description="Basic and acidic residues" evidence="1">
    <location>
        <begin position="87"/>
        <end position="107"/>
    </location>
</feature>
<protein>
    <recommendedName>
        <fullName evidence="2">DUF7924 domain-containing protein</fullName>
    </recommendedName>
</protein>
<gene>
    <name evidence="3" type="ORF">EV356DRAFT_497456</name>
</gene>
<evidence type="ECO:0000256" key="1">
    <source>
        <dbReference type="SAM" id="MobiDB-lite"/>
    </source>
</evidence>
<feature type="region of interest" description="Disordered" evidence="1">
    <location>
        <begin position="1"/>
        <end position="159"/>
    </location>
</feature>
<dbReference type="OrthoDB" id="3915959at2759"/>
<feature type="domain" description="DUF7924" evidence="2">
    <location>
        <begin position="372"/>
        <end position="497"/>
    </location>
</feature>